<proteinExistence type="predicted"/>
<evidence type="ECO:0000313" key="2">
    <source>
        <dbReference type="EMBL" id="SIR44409.1"/>
    </source>
</evidence>
<feature type="region of interest" description="Disordered" evidence="1">
    <location>
        <begin position="62"/>
        <end position="82"/>
    </location>
</feature>
<keyword evidence="3" id="KW-1185">Reference proteome</keyword>
<organism evidence="2 3">
    <name type="scientific">Acidiphilium rubrum</name>
    <dbReference type="NCBI Taxonomy" id="526"/>
    <lineage>
        <taxon>Bacteria</taxon>
        <taxon>Pseudomonadati</taxon>
        <taxon>Pseudomonadota</taxon>
        <taxon>Alphaproteobacteria</taxon>
        <taxon>Acetobacterales</taxon>
        <taxon>Acidocellaceae</taxon>
        <taxon>Acidiphilium</taxon>
    </lineage>
</organism>
<evidence type="ECO:0000313" key="3">
    <source>
        <dbReference type="Proteomes" id="UP000186308"/>
    </source>
</evidence>
<dbReference type="Pfam" id="PF11390">
    <property type="entry name" value="FdsD"/>
    <property type="match status" value="1"/>
</dbReference>
<sequence>MSHDHQAQDQKLVYMANQIATFFNSQSDDHAIGEIANHIIKFWDPRMRAKITAYVGHGGAGLSPRAQSAVERLPQPQPQSAE</sequence>
<accession>A0A8G2FLQ1</accession>
<reference evidence="2 3" key="1">
    <citation type="submission" date="2017-01" db="EMBL/GenBank/DDBJ databases">
        <authorList>
            <person name="Varghese N."/>
            <person name="Submissions S."/>
        </authorList>
    </citation>
    <scope>NUCLEOTIDE SEQUENCE [LARGE SCALE GENOMIC DNA]</scope>
    <source>
        <strain evidence="2 3">ATCC 35905</strain>
    </source>
</reference>
<evidence type="ECO:0000256" key="1">
    <source>
        <dbReference type="SAM" id="MobiDB-lite"/>
    </source>
</evidence>
<dbReference type="Proteomes" id="UP000186308">
    <property type="component" value="Unassembled WGS sequence"/>
</dbReference>
<protein>
    <submittedName>
        <fullName evidence="2">Formate dehydrogenase delta subunit</fullName>
    </submittedName>
</protein>
<name>A0A8G2FLQ1_ACIRU</name>
<gene>
    <name evidence="2" type="ORF">SAMN05421828_13315</name>
</gene>
<dbReference type="EMBL" id="FTNE01000033">
    <property type="protein sequence ID" value="SIR44409.1"/>
    <property type="molecule type" value="Genomic_DNA"/>
</dbReference>
<dbReference type="AlphaFoldDB" id="A0A8G2FLQ1"/>
<dbReference type="InterPro" id="IPR021074">
    <property type="entry name" value="Formate_DH_dsu"/>
</dbReference>
<dbReference type="RefSeq" id="WP_029313623.1">
    <property type="nucleotide sequence ID" value="NZ_FTNE01000033.1"/>
</dbReference>
<dbReference type="OrthoDB" id="7409377at2"/>
<comment type="caution">
    <text evidence="2">The sequence shown here is derived from an EMBL/GenBank/DDBJ whole genome shotgun (WGS) entry which is preliminary data.</text>
</comment>